<dbReference type="AlphaFoldDB" id="A0A382M8L7"/>
<dbReference type="InterPro" id="IPR001750">
    <property type="entry name" value="ND/Mrp_TM"/>
</dbReference>
<feature type="transmembrane region" description="Helical" evidence="5">
    <location>
        <begin position="271"/>
        <end position="292"/>
    </location>
</feature>
<feature type="transmembrane region" description="Helical" evidence="5">
    <location>
        <begin position="331"/>
        <end position="348"/>
    </location>
</feature>
<evidence type="ECO:0008006" key="9">
    <source>
        <dbReference type="Google" id="ProtNLM"/>
    </source>
</evidence>
<feature type="domain" description="NADH-Ubiquinone oxidoreductase (complex I) chain 5 N-terminal" evidence="7">
    <location>
        <begin position="64"/>
        <end position="114"/>
    </location>
</feature>
<feature type="transmembrane region" description="Helical" evidence="5">
    <location>
        <begin position="299"/>
        <end position="319"/>
    </location>
</feature>
<feature type="domain" description="NADH:quinone oxidoreductase/Mrp antiporter transmembrane" evidence="6">
    <location>
        <begin position="130"/>
        <end position="365"/>
    </location>
</feature>
<proteinExistence type="predicted"/>
<dbReference type="GO" id="GO:0016020">
    <property type="term" value="C:membrane"/>
    <property type="evidence" value="ECO:0007669"/>
    <property type="project" value="UniProtKB-SubCell"/>
</dbReference>
<feature type="transmembrane region" description="Helical" evidence="5">
    <location>
        <begin position="84"/>
        <end position="104"/>
    </location>
</feature>
<feature type="transmembrane region" description="Helical" evidence="5">
    <location>
        <begin position="111"/>
        <end position="130"/>
    </location>
</feature>
<evidence type="ECO:0000259" key="7">
    <source>
        <dbReference type="Pfam" id="PF00662"/>
    </source>
</evidence>
<feature type="transmembrane region" description="Helical" evidence="5">
    <location>
        <begin position="30"/>
        <end position="50"/>
    </location>
</feature>
<dbReference type="Pfam" id="PF00662">
    <property type="entry name" value="Proton_antipo_N"/>
    <property type="match status" value="1"/>
</dbReference>
<evidence type="ECO:0000256" key="3">
    <source>
        <dbReference type="ARBA" id="ARBA00022989"/>
    </source>
</evidence>
<feature type="transmembrane region" description="Helical" evidence="5">
    <location>
        <begin position="136"/>
        <end position="155"/>
    </location>
</feature>
<keyword evidence="3 5" id="KW-1133">Transmembrane helix</keyword>
<dbReference type="PANTHER" id="PTHR42829:SF2">
    <property type="entry name" value="NADH-UBIQUINONE OXIDOREDUCTASE CHAIN 5"/>
    <property type="match status" value="1"/>
</dbReference>
<dbReference type="PRINTS" id="PR01434">
    <property type="entry name" value="NADHDHGNASE5"/>
</dbReference>
<reference evidence="8" key="1">
    <citation type="submission" date="2018-05" db="EMBL/GenBank/DDBJ databases">
        <authorList>
            <person name="Lanie J.A."/>
            <person name="Ng W.-L."/>
            <person name="Kazmierczak K.M."/>
            <person name="Andrzejewski T.M."/>
            <person name="Davidsen T.M."/>
            <person name="Wayne K.J."/>
            <person name="Tettelin H."/>
            <person name="Glass J.I."/>
            <person name="Rusch D."/>
            <person name="Podicherti R."/>
            <person name="Tsui H.-C.T."/>
            <person name="Winkler M.E."/>
        </authorList>
    </citation>
    <scope>NUCLEOTIDE SEQUENCE</scope>
</reference>
<dbReference type="InterPro" id="IPR018393">
    <property type="entry name" value="NADHpl_OxRdtase_5_subgr"/>
</dbReference>
<evidence type="ECO:0000256" key="2">
    <source>
        <dbReference type="ARBA" id="ARBA00022692"/>
    </source>
</evidence>
<dbReference type="EMBL" id="UINC01091348">
    <property type="protein sequence ID" value="SVC44037.1"/>
    <property type="molecule type" value="Genomic_DNA"/>
</dbReference>
<keyword evidence="2 5" id="KW-0812">Transmembrane</keyword>
<feature type="non-terminal residue" evidence="8">
    <location>
        <position position="365"/>
    </location>
</feature>
<sequence>MDFSTTALLLLPLISAAVVLLFFRHNGQVASYISVGSAAVILLLSLKVIFGEAPPTDVETGMTWLKIANLDVRAGFLVDAEAKALLFVVAFVGFLIHVFSIGYMAEDSGKARYFGGLSIFMFSMLGITLADNLVMLFVFWELVGFSSYLLIAHYFQTDEAKEASKKAFIVNRVGDLGFLIGIVLAYWKFGTVNFSELAGRVDADPALATTGIALALACGFVGKSAQFPLQVWLPDAMAGPTPVSALIHAATMVAAGIFLLARIDFLFTPDALALVALLGAAMGLYAGFCALVQRDIKKILAYSTLSQLGYMAAAFGLGLDGLALFHLTTHAFFKGLLFLGAGSVIHACHHEQDVFNMGGLRKRMP</sequence>
<organism evidence="8">
    <name type="scientific">marine metagenome</name>
    <dbReference type="NCBI Taxonomy" id="408172"/>
    <lineage>
        <taxon>unclassified sequences</taxon>
        <taxon>metagenomes</taxon>
        <taxon>ecological metagenomes</taxon>
    </lineage>
</organism>
<dbReference type="GO" id="GO:0003954">
    <property type="term" value="F:NADH dehydrogenase activity"/>
    <property type="evidence" value="ECO:0007669"/>
    <property type="project" value="TreeGrafter"/>
</dbReference>
<keyword evidence="4 5" id="KW-0472">Membrane</keyword>
<dbReference type="Pfam" id="PF00361">
    <property type="entry name" value="Proton_antipo_M"/>
    <property type="match status" value="1"/>
</dbReference>
<protein>
    <recommendedName>
        <fullName evidence="9">NADH:quinone oxidoreductase/Mrp antiporter membrane subunit domain-containing protein</fullName>
    </recommendedName>
</protein>
<dbReference type="NCBIfam" id="TIGR01974">
    <property type="entry name" value="NDH_I_L"/>
    <property type="match status" value="1"/>
</dbReference>
<dbReference type="GO" id="GO:0042773">
    <property type="term" value="P:ATP synthesis coupled electron transport"/>
    <property type="evidence" value="ECO:0007669"/>
    <property type="project" value="InterPro"/>
</dbReference>
<gene>
    <name evidence="8" type="ORF">METZ01_LOCUS296891</name>
</gene>
<evidence type="ECO:0000259" key="6">
    <source>
        <dbReference type="Pfam" id="PF00361"/>
    </source>
</evidence>
<dbReference type="InterPro" id="IPR003945">
    <property type="entry name" value="NU5C-like"/>
</dbReference>
<evidence type="ECO:0000256" key="4">
    <source>
        <dbReference type="ARBA" id="ARBA00023136"/>
    </source>
</evidence>
<evidence type="ECO:0000256" key="1">
    <source>
        <dbReference type="ARBA" id="ARBA00004141"/>
    </source>
</evidence>
<comment type="subcellular location">
    <subcellularLocation>
        <location evidence="1">Membrane</location>
        <topology evidence="1">Multi-pass membrane protein</topology>
    </subcellularLocation>
</comment>
<feature type="transmembrane region" description="Helical" evidence="5">
    <location>
        <begin position="6"/>
        <end position="23"/>
    </location>
</feature>
<evidence type="ECO:0000313" key="8">
    <source>
        <dbReference type="EMBL" id="SVC44037.1"/>
    </source>
</evidence>
<evidence type="ECO:0000256" key="5">
    <source>
        <dbReference type="SAM" id="Phobius"/>
    </source>
</evidence>
<dbReference type="InterPro" id="IPR001516">
    <property type="entry name" value="Proton_antipo_N"/>
</dbReference>
<dbReference type="GO" id="GO:0015990">
    <property type="term" value="P:electron transport coupled proton transport"/>
    <property type="evidence" value="ECO:0007669"/>
    <property type="project" value="TreeGrafter"/>
</dbReference>
<feature type="transmembrane region" description="Helical" evidence="5">
    <location>
        <begin position="245"/>
        <end position="265"/>
    </location>
</feature>
<feature type="transmembrane region" description="Helical" evidence="5">
    <location>
        <begin position="207"/>
        <end position="225"/>
    </location>
</feature>
<name>A0A382M8L7_9ZZZZ</name>
<accession>A0A382M8L7</accession>
<dbReference type="GO" id="GO:0008137">
    <property type="term" value="F:NADH dehydrogenase (ubiquinone) activity"/>
    <property type="evidence" value="ECO:0007669"/>
    <property type="project" value="InterPro"/>
</dbReference>
<feature type="transmembrane region" description="Helical" evidence="5">
    <location>
        <begin position="167"/>
        <end position="187"/>
    </location>
</feature>
<dbReference type="PANTHER" id="PTHR42829">
    <property type="entry name" value="NADH-UBIQUINONE OXIDOREDUCTASE CHAIN 5"/>
    <property type="match status" value="1"/>
</dbReference>